<proteinExistence type="predicted"/>
<reference evidence="3" key="1">
    <citation type="submission" date="2022-11" db="UniProtKB">
        <authorList>
            <consortium name="WormBaseParasite"/>
        </authorList>
    </citation>
    <scope>IDENTIFICATION</scope>
</reference>
<evidence type="ECO:0000313" key="2">
    <source>
        <dbReference type="Proteomes" id="UP000887565"/>
    </source>
</evidence>
<name>A0A915L9I5_ROMCU</name>
<dbReference type="AlphaFoldDB" id="A0A915L9I5"/>
<accession>A0A915L9I5</accession>
<feature type="chain" id="PRO_5037631656" evidence="1">
    <location>
        <begin position="24"/>
        <end position="354"/>
    </location>
</feature>
<keyword evidence="1" id="KW-0732">Signal</keyword>
<dbReference type="Proteomes" id="UP000887565">
    <property type="component" value="Unplaced"/>
</dbReference>
<evidence type="ECO:0000256" key="1">
    <source>
        <dbReference type="SAM" id="SignalP"/>
    </source>
</evidence>
<dbReference type="WBParaSite" id="nRc.2.0.1.t46416-RA">
    <property type="protein sequence ID" value="nRc.2.0.1.t46416-RA"/>
    <property type="gene ID" value="nRc.2.0.1.g46416"/>
</dbReference>
<feature type="signal peptide" evidence="1">
    <location>
        <begin position="1"/>
        <end position="23"/>
    </location>
</feature>
<protein>
    <submittedName>
        <fullName evidence="3">Uncharacterized protein</fullName>
    </submittedName>
</protein>
<evidence type="ECO:0000313" key="3">
    <source>
        <dbReference type="WBParaSite" id="nRc.2.0.1.t46416-RA"/>
    </source>
</evidence>
<sequence length="354" mass="42293">MSDIFKWMFIVSLFHIIVTPSKLNQKIFVDVDTIDFLDPQKHGFLVILNEYFVKNFLHESQFPTLFVTWVHLYNSKQKHSSHNNQHRWTRILYPEVIQERKVVKLENLKEKSWYIICIEFENMNRDNETTGLTCRISRTLDKFGTKTETTINRWSIDFLNHDFVNFSVEYQWPLFPMKNTFYLTAGGVEAKTFLIESQNREKFRLRSKFEYLESNTDYGKICVLQEPTIDVFSMLGRTVKTNLHICHESEKVRTKSAPKRMGDGKFFESDKDSTDDRKEYRMSKMRSYQKDDSQAFKRYFSERKSQKNKFERRCMDEKVESQSAEPAFVDVTANSFDVHFARMFQHLAPDVHDR</sequence>
<organism evidence="2 3">
    <name type="scientific">Romanomermis culicivorax</name>
    <name type="common">Nematode worm</name>
    <dbReference type="NCBI Taxonomy" id="13658"/>
    <lineage>
        <taxon>Eukaryota</taxon>
        <taxon>Metazoa</taxon>
        <taxon>Ecdysozoa</taxon>
        <taxon>Nematoda</taxon>
        <taxon>Enoplea</taxon>
        <taxon>Dorylaimia</taxon>
        <taxon>Mermithida</taxon>
        <taxon>Mermithoidea</taxon>
        <taxon>Mermithidae</taxon>
        <taxon>Romanomermis</taxon>
    </lineage>
</organism>
<keyword evidence="2" id="KW-1185">Reference proteome</keyword>